<dbReference type="Gene3D" id="3.30.930.10">
    <property type="entry name" value="Bira Bifunctional Protein, Domain 2"/>
    <property type="match status" value="1"/>
</dbReference>
<keyword evidence="7 11" id="KW-0648">Protein biosynthesis</keyword>
<evidence type="ECO:0000259" key="12">
    <source>
        <dbReference type="PROSITE" id="PS50860"/>
    </source>
</evidence>
<dbReference type="SMART" id="SM00863">
    <property type="entry name" value="tRNA_SAD"/>
    <property type="match status" value="1"/>
</dbReference>
<evidence type="ECO:0000256" key="10">
    <source>
        <dbReference type="ARBA" id="ARBA00048300"/>
    </source>
</evidence>
<organism evidence="13 14">
    <name type="scientific">Nocardioides endophyticus</name>
    <dbReference type="NCBI Taxonomy" id="1353775"/>
    <lineage>
        <taxon>Bacteria</taxon>
        <taxon>Bacillati</taxon>
        <taxon>Actinomycetota</taxon>
        <taxon>Actinomycetes</taxon>
        <taxon>Propionibacteriales</taxon>
        <taxon>Nocardioidaceae</taxon>
        <taxon>Nocardioides</taxon>
    </lineage>
</organism>
<dbReference type="Pfam" id="PF07973">
    <property type="entry name" value="tRNA_SAD"/>
    <property type="match status" value="1"/>
</dbReference>
<sequence length="891" mass="96427">MDTAEIRRRFVAHFERDGHTPVPSASLLLDDPNLLFVNAGMVPFKPYFLGQETPPYTRATSVQKCVRTPDIEDVGKTTRHGTFFEMCGNFSFGDYFKEHAIELAWDLVTKPVADGGWGFDESRLYPSVYVDDPEAVALWRKITGLPDDRIARLGKSENYWSMGVPGPGGPCSEILIDRGPAYGADGDFSAEDRYLEFWNLVFMQDELSAVRSKEDFDISGSLPKKNIDTGMGLERVAFMTQGVENMYEIDVMFPVIQMAEQLTGRRYGASPEDDVRFRVIADHVRSSMMLIGDGVTPGNEARGYVLRRLLRRAVRSIRLLGYEDPALPELFPVSRDKMGETYADLHTDWERISRVAYAEEETFRKTLQAGTQIFDLAAQDVKKSGRTTLSGDQAFALHDTYGFPIDLTLEMASEAGLAVDEPGFRSLMAEQRERAKADARAKRGQHADTGVYRTVLDEHGPTEWLAYETLDTESSALALLVGGAPATSLTSGDVGELILDRTPFYAESGGQAADAGTIEFDGGRLEVIDVQRPIKGLVVHQVRVVDGEFTPGGHELHARVDPEWRTGARQAHSGTHVVHAALREVLGPSALQSGSYNRPGYLRLDFGWTTGLSPEQVRDIERVSNEALRADLPVGWQYMTLSEAKEWGAIALFGETYDNTKVRVVEIGGPWSRELCGGTHVDHSSQIGTVVITGEASVGSGNRRIEAFTGVEGFAYLARERDVVAQLTGLLKTQPDDLVGRVGDLVERLRAAEKEIEKARVGQLLAAGGSLAAGATKIGPINLVAHRADGAGGGDVRTLAVDVRGRLPQGEPGVVVIIGAADGKVSVVAAVNDEARGRGLSANDLVRAVGPLVGGKGGGKDDVAQGGGTDTSRIDEALAVVAAEVGRVAAG</sequence>
<dbReference type="InterPro" id="IPR018165">
    <property type="entry name" value="Ala-tRNA-synth_IIc_core"/>
</dbReference>
<dbReference type="Gene3D" id="2.40.30.130">
    <property type="match status" value="1"/>
</dbReference>
<keyword evidence="11" id="KW-0963">Cytoplasm</keyword>
<dbReference type="NCBIfam" id="TIGR00344">
    <property type="entry name" value="alaS"/>
    <property type="match status" value="1"/>
</dbReference>
<keyword evidence="4 11" id="KW-0547">Nucleotide-binding</keyword>
<keyword evidence="14" id="KW-1185">Reference proteome</keyword>
<dbReference type="SUPFAM" id="SSF50447">
    <property type="entry name" value="Translation proteins"/>
    <property type="match status" value="1"/>
</dbReference>
<keyword evidence="6 11" id="KW-0694">RNA-binding</keyword>
<dbReference type="Gene3D" id="3.10.310.40">
    <property type="match status" value="1"/>
</dbReference>
<evidence type="ECO:0000256" key="11">
    <source>
        <dbReference type="HAMAP-Rule" id="MF_00036"/>
    </source>
</evidence>
<dbReference type="Gene3D" id="3.30.980.10">
    <property type="entry name" value="Threonyl-trna Synthetase, Chain A, domain 2"/>
    <property type="match status" value="1"/>
</dbReference>
<evidence type="ECO:0000256" key="8">
    <source>
        <dbReference type="ARBA" id="ARBA00023146"/>
    </source>
</evidence>
<protein>
    <recommendedName>
        <fullName evidence="11">Alanine--tRNA ligase</fullName>
        <ecNumber evidence="11">6.1.1.7</ecNumber>
    </recommendedName>
    <alternativeName>
        <fullName evidence="11">Alanyl-tRNA synthetase</fullName>
        <shortName evidence="11">AlaRS</shortName>
    </alternativeName>
</protein>
<dbReference type="HAMAP" id="MF_00036_B">
    <property type="entry name" value="Ala_tRNA_synth_B"/>
    <property type="match status" value="1"/>
</dbReference>
<evidence type="ECO:0000313" key="14">
    <source>
        <dbReference type="Proteomes" id="UP001499882"/>
    </source>
</evidence>
<comment type="cofactor">
    <cofactor evidence="11">
        <name>Zn(2+)</name>
        <dbReference type="ChEBI" id="CHEBI:29105"/>
    </cofactor>
    <text evidence="11">Binds 1 zinc ion per subunit.</text>
</comment>
<comment type="subcellular location">
    <subcellularLocation>
        <location evidence="11">Cytoplasm</location>
    </subcellularLocation>
</comment>
<dbReference type="SUPFAM" id="SSF55681">
    <property type="entry name" value="Class II aaRS and biotin synthetases"/>
    <property type="match status" value="1"/>
</dbReference>
<dbReference type="InterPro" id="IPR018162">
    <property type="entry name" value="Ala-tRNA-ligase_IIc_anticod-bd"/>
</dbReference>
<keyword evidence="8 11" id="KW-0030">Aminoacyl-tRNA synthetase</keyword>
<dbReference type="GO" id="GO:0016874">
    <property type="term" value="F:ligase activity"/>
    <property type="evidence" value="ECO:0007669"/>
    <property type="project" value="UniProtKB-KW"/>
</dbReference>
<evidence type="ECO:0000256" key="4">
    <source>
        <dbReference type="ARBA" id="ARBA00022741"/>
    </source>
</evidence>
<dbReference type="Gene3D" id="6.10.250.550">
    <property type="match status" value="1"/>
</dbReference>
<comment type="caution">
    <text evidence="13">The sequence shown here is derived from an EMBL/GenBank/DDBJ whole genome shotgun (WGS) entry which is preliminary data.</text>
</comment>
<evidence type="ECO:0000256" key="7">
    <source>
        <dbReference type="ARBA" id="ARBA00022917"/>
    </source>
</evidence>
<evidence type="ECO:0000256" key="9">
    <source>
        <dbReference type="ARBA" id="ARBA00024779"/>
    </source>
</evidence>
<evidence type="ECO:0000256" key="1">
    <source>
        <dbReference type="ARBA" id="ARBA00008226"/>
    </source>
</evidence>
<dbReference type="PANTHER" id="PTHR11777">
    <property type="entry name" value="ALANYL-TRNA SYNTHETASE"/>
    <property type="match status" value="1"/>
</dbReference>
<dbReference type="RefSeq" id="WP_345528773.1">
    <property type="nucleotide sequence ID" value="NZ_BAABKN010000026.1"/>
</dbReference>
<dbReference type="InterPro" id="IPR012947">
    <property type="entry name" value="tRNA_SAD"/>
</dbReference>
<evidence type="ECO:0000256" key="6">
    <source>
        <dbReference type="ARBA" id="ARBA00022884"/>
    </source>
</evidence>
<keyword evidence="5 11" id="KW-0067">ATP-binding</keyword>
<dbReference type="InterPro" id="IPR003156">
    <property type="entry name" value="DHHA1_dom"/>
</dbReference>
<dbReference type="PRINTS" id="PR00980">
    <property type="entry name" value="TRNASYNTHALA"/>
</dbReference>
<accession>A0ABP8ZBF1</accession>
<keyword evidence="11" id="KW-0862">Zinc</keyword>
<proteinExistence type="inferred from homology"/>
<feature type="binding site" evidence="11">
    <location>
        <position position="680"/>
    </location>
    <ligand>
        <name>Zn(2+)</name>
        <dbReference type="ChEBI" id="CHEBI:29105"/>
    </ligand>
</feature>
<dbReference type="Pfam" id="PF01411">
    <property type="entry name" value="tRNA-synt_2c"/>
    <property type="match status" value="1"/>
</dbReference>
<dbReference type="InterPro" id="IPR002318">
    <property type="entry name" value="Ala-tRNA-lgiase_IIc"/>
</dbReference>
<dbReference type="Pfam" id="PF02272">
    <property type="entry name" value="DHHA1"/>
    <property type="match status" value="1"/>
</dbReference>
<comment type="catalytic activity">
    <reaction evidence="10 11">
        <text>tRNA(Ala) + L-alanine + ATP = L-alanyl-tRNA(Ala) + AMP + diphosphate</text>
        <dbReference type="Rhea" id="RHEA:12540"/>
        <dbReference type="Rhea" id="RHEA-COMP:9657"/>
        <dbReference type="Rhea" id="RHEA-COMP:9923"/>
        <dbReference type="ChEBI" id="CHEBI:30616"/>
        <dbReference type="ChEBI" id="CHEBI:33019"/>
        <dbReference type="ChEBI" id="CHEBI:57972"/>
        <dbReference type="ChEBI" id="CHEBI:78442"/>
        <dbReference type="ChEBI" id="CHEBI:78497"/>
        <dbReference type="ChEBI" id="CHEBI:456215"/>
        <dbReference type="EC" id="6.1.1.7"/>
    </reaction>
</comment>
<dbReference type="InterPro" id="IPR045864">
    <property type="entry name" value="aa-tRNA-synth_II/BPL/LPL"/>
</dbReference>
<dbReference type="EC" id="6.1.1.7" evidence="11"/>
<comment type="domain">
    <text evidence="11">Consists of three domains; the N-terminal catalytic domain, the editing domain and the C-terminal C-Ala domain. The editing domain removes incorrectly charged amino acids, while the C-Ala domain, along with tRNA(Ala), serves as a bridge to cooperatively bring together the editing and aminoacylation centers thus stimulating deacylation of misacylated tRNAs.</text>
</comment>
<dbReference type="InterPro" id="IPR009000">
    <property type="entry name" value="Transl_B-barrel_sf"/>
</dbReference>
<feature type="binding site" evidence="11">
    <location>
        <position position="676"/>
    </location>
    <ligand>
        <name>Zn(2+)</name>
        <dbReference type="ChEBI" id="CHEBI:29105"/>
    </ligand>
</feature>
<dbReference type="Gene3D" id="3.30.54.20">
    <property type="match status" value="1"/>
</dbReference>
<dbReference type="PROSITE" id="PS50860">
    <property type="entry name" value="AA_TRNA_LIGASE_II_ALA"/>
    <property type="match status" value="1"/>
</dbReference>
<keyword evidence="3 11" id="KW-0436">Ligase</keyword>
<dbReference type="InterPro" id="IPR050058">
    <property type="entry name" value="Ala-tRNA_ligase"/>
</dbReference>
<feature type="binding site" evidence="11">
    <location>
        <position position="572"/>
    </location>
    <ligand>
        <name>Zn(2+)</name>
        <dbReference type="ChEBI" id="CHEBI:29105"/>
    </ligand>
</feature>
<feature type="binding site" evidence="11">
    <location>
        <position position="576"/>
    </location>
    <ligand>
        <name>Zn(2+)</name>
        <dbReference type="ChEBI" id="CHEBI:29105"/>
    </ligand>
</feature>
<dbReference type="EMBL" id="BAABKN010000026">
    <property type="protein sequence ID" value="GAA4751133.1"/>
    <property type="molecule type" value="Genomic_DNA"/>
</dbReference>
<name>A0ABP8ZBF1_9ACTN</name>
<reference evidence="14" key="1">
    <citation type="journal article" date="2019" name="Int. J. Syst. Evol. Microbiol.">
        <title>The Global Catalogue of Microorganisms (GCM) 10K type strain sequencing project: providing services to taxonomists for standard genome sequencing and annotation.</title>
        <authorList>
            <consortium name="The Broad Institute Genomics Platform"/>
            <consortium name="The Broad Institute Genome Sequencing Center for Infectious Disease"/>
            <person name="Wu L."/>
            <person name="Ma J."/>
        </authorList>
    </citation>
    <scope>NUCLEOTIDE SEQUENCE [LARGE SCALE GENOMIC DNA]</scope>
    <source>
        <strain evidence="14">JCM 18532</strain>
    </source>
</reference>
<dbReference type="SUPFAM" id="SSF55186">
    <property type="entry name" value="ThrRS/AlaRS common domain"/>
    <property type="match status" value="1"/>
</dbReference>
<evidence type="ECO:0000256" key="3">
    <source>
        <dbReference type="ARBA" id="ARBA00022598"/>
    </source>
</evidence>
<keyword evidence="11" id="KW-0479">Metal-binding</keyword>
<dbReference type="InterPro" id="IPR023033">
    <property type="entry name" value="Ala_tRNA_ligase_euk/bac"/>
</dbReference>
<dbReference type="CDD" id="cd00673">
    <property type="entry name" value="AlaRS_core"/>
    <property type="match status" value="1"/>
</dbReference>
<gene>
    <name evidence="11 13" type="primary">alaS</name>
    <name evidence="13" type="ORF">GCM10023350_40430</name>
</gene>
<feature type="domain" description="Alanyl-transfer RNA synthetases family profile" evidence="12">
    <location>
        <begin position="1"/>
        <end position="719"/>
    </location>
</feature>
<comment type="similarity">
    <text evidence="1 11">Belongs to the class-II aminoacyl-tRNA synthetase family.</text>
</comment>
<evidence type="ECO:0000313" key="13">
    <source>
        <dbReference type="EMBL" id="GAA4751133.1"/>
    </source>
</evidence>
<dbReference type="Proteomes" id="UP001499882">
    <property type="component" value="Unassembled WGS sequence"/>
</dbReference>
<keyword evidence="2 11" id="KW-0820">tRNA-binding</keyword>
<dbReference type="InterPro" id="IPR018163">
    <property type="entry name" value="Thr/Ala-tRNA-synth_IIc_edit"/>
</dbReference>
<dbReference type="InterPro" id="IPR018164">
    <property type="entry name" value="Ala-tRNA-synth_IIc_N"/>
</dbReference>
<dbReference type="SUPFAM" id="SSF101353">
    <property type="entry name" value="Putative anticodon-binding domain of alanyl-tRNA synthetase (AlaRS)"/>
    <property type="match status" value="1"/>
</dbReference>
<evidence type="ECO:0000256" key="2">
    <source>
        <dbReference type="ARBA" id="ARBA00022555"/>
    </source>
</evidence>
<dbReference type="PANTHER" id="PTHR11777:SF9">
    <property type="entry name" value="ALANINE--TRNA LIGASE, CYTOPLASMIC"/>
    <property type="match status" value="1"/>
</dbReference>
<evidence type="ECO:0000256" key="5">
    <source>
        <dbReference type="ARBA" id="ARBA00022840"/>
    </source>
</evidence>
<comment type="function">
    <text evidence="9 11">Catalyzes the attachment of alanine to tRNA(Ala) in a two-step reaction: alanine is first activated by ATP to form Ala-AMP and then transferred to the acceptor end of tRNA(Ala). Also edits incorrectly charged Ser-tRNA(Ala) and Gly-tRNA(Ala) via its editing domain.</text>
</comment>